<evidence type="ECO:0000259" key="3">
    <source>
        <dbReference type="Pfam" id="PF01073"/>
    </source>
</evidence>
<feature type="domain" description="3-beta hydroxysteroid dehydrogenase/isomerase" evidence="3">
    <location>
        <begin position="13"/>
        <end position="285"/>
    </location>
</feature>
<evidence type="ECO:0000313" key="5">
    <source>
        <dbReference type="Proteomes" id="UP001305779"/>
    </source>
</evidence>
<dbReference type="InterPro" id="IPR036291">
    <property type="entry name" value="NAD(P)-bd_dom_sf"/>
</dbReference>
<accession>A0ABR0EED4</accession>
<dbReference type="InterPro" id="IPR002225">
    <property type="entry name" value="3Beta_OHSteriod_DH/Estase"/>
</dbReference>
<evidence type="ECO:0000313" key="4">
    <source>
        <dbReference type="EMBL" id="KAK4499827.1"/>
    </source>
</evidence>
<dbReference type="Pfam" id="PF01073">
    <property type="entry name" value="3Beta_HSD"/>
    <property type="match status" value="1"/>
</dbReference>
<comment type="similarity">
    <text evidence="1">Belongs to the 3-beta-HSD family.</text>
</comment>
<comment type="caution">
    <text evidence="4">The sequence shown here is derived from an EMBL/GenBank/DDBJ whole genome shotgun (WGS) entry which is preliminary data.</text>
</comment>
<dbReference type="Proteomes" id="UP001305779">
    <property type="component" value="Unassembled WGS sequence"/>
</dbReference>
<protein>
    <recommendedName>
        <fullName evidence="3">3-beta hydroxysteroid dehydrogenase/isomerase domain-containing protein</fullName>
    </recommendedName>
</protein>
<dbReference type="PANTHER" id="PTHR43245">
    <property type="entry name" value="BIFUNCTIONAL POLYMYXIN RESISTANCE PROTEIN ARNA"/>
    <property type="match status" value="1"/>
</dbReference>
<dbReference type="PANTHER" id="PTHR43245:SF51">
    <property type="entry name" value="SHORT CHAIN DEHYDROGENASE_REDUCTASE FAMILY 42E, MEMBER 2"/>
    <property type="match status" value="1"/>
</dbReference>
<dbReference type="SUPFAM" id="SSF51735">
    <property type="entry name" value="NAD(P)-binding Rossmann-fold domains"/>
    <property type="match status" value="1"/>
</dbReference>
<sequence length="367" mass="40286">MIALPSMPPAHVLVTGGSGFLGAAIVKALLDRHPDWTITVLDIHAPSEDILRRNSSFVEADVTSSSSINAAFSKIQPDLVMHCAGIVPARRHRYSTNQKQWEKVKTINYQGTKNVLNAALASGCRKFVYTSSCTVVIDDLAHDYFNMNEKTPLGHATLHYGKSKGMAEQYVLSHEHAEKGLQACALRPCTIIGPGDTAVISLIHDLIAKGETYFIIGDGDNLYDFIYIDNAVVAHVLAIENMLTTATAAGEAFFISNEEPVYFWDFFAYLWAQFGHVPRFRVKIPMAVAWVAGLAAEVVTYFTGAAATVDRGSVWDAVRTQYSDNSKARDILGYRPKIGLAEGVRRSCADYKDYLARQANVDSNETA</sequence>
<organism evidence="4 5">
    <name type="scientific">Zasmidium cellare</name>
    <name type="common">Wine cellar mold</name>
    <name type="synonym">Racodium cellare</name>
    <dbReference type="NCBI Taxonomy" id="395010"/>
    <lineage>
        <taxon>Eukaryota</taxon>
        <taxon>Fungi</taxon>
        <taxon>Dikarya</taxon>
        <taxon>Ascomycota</taxon>
        <taxon>Pezizomycotina</taxon>
        <taxon>Dothideomycetes</taxon>
        <taxon>Dothideomycetidae</taxon>
        <taxon>Mycosphaerellales</taxon>
        <taxon>Mycosphaerellaceae</taxon>
        <taxon>Zasmidium</taxon>
    </lineage>
</organism>
<evidence type="ECO:0000256" key="1">
    <source>
        <dbReference type="ARBA" id="ARBA00009219"/>
    </source>
</evidence>
<proteinExistence type="inferred from homology"/>
<keyword evidence="2" id="KW-0560">Oxidoreductase</keyword>
<dbReference type="EMBL" id="JAXOVC010000006">
    <property type="protein sequence ID" value="KAK4499827.1"/>
    <property type="molecule type" value="Genomic_DNA"/>
</dbReference>
<dbReference type="InterPro" id="IPR050177">
    <property type="entry name" value="Lipid_A_modif_metabolic_enz"/>
</dbReference>
<keyword evidence="5" id="KW-1185">Reference proteome</keyword>
<reference evidence="4 5" key="1">
    <citation type="journal article" date="2023" name="G3 (Bethesda)">
        <title>A chromosome-level genome assembly of Zasmidium syzygii isolated from banana leaves.</title>
        <authorList>
            <person name="van Westerhoven A.C."/>
            <person name="Mehrabi R."/>
            <person name="Talebi R."/>
            <person name="Steentjes M.B.F."/>
            <person name="Corcolon B."/>
            <person name="Chong P.A."/>
            <person name="Kema G.H.J."/>
            <person name="Seidl M.F."/>
        </authorList>
    </citation>
    <scope>NUCLEOTIDE SEQUENCE [LARGE SCALE GENOMIC DNA]</scope>
    <source>
        <strain evidence="4 5">P124</strain>
    </source>
</reference>
<dbReference type="Gene3D" id="3.40.50.720">
    <property type="entry name" value="NAD(P)-binding Rossmann-like Domain"/>
    <property type="match status" value="1"/>
</dbReference>
<evidence type="ECO:0000256" key="2">
    <source>
        <dbReference type="ARBA" id="ARBA00023002"/>
    </source>
</evidence>
<name>A0ABR0EED4_ZASCE</name>
<gene>
    <name evidence="4" type="ORF">PRZ48_008013</name>
</gene>